<reference evidence="2 3" key="1">
    <citation type="submission" date="2015-09" db="EMBL/GenBank/DDBJ databases">
        <title>Atta colombica WGS genome.</title>
        <authorList>
            <person name="Nygaard S."/>
            <person name="Hu H."/>
            <person name="Boomsma J."/>
            <person name="Zhang G."/>
        </authorList>
    </citation>
    <scope>NUCLEOTIDE SEQUENCE [LARGE SCALE GENOMIC DNA]</scope>
    <source>
        <strain evidence="2">Treedump-2</strain>
        <tissue evidence="2">Whole body</tissue>
    </source>
</reference>
<organism evidence="2 3">
    <name type="scientific">Atta colombica</name>
    <dbReference type="NCBI Taxonomy" id="520822"/>
    <lineage>
        <taxon>Eukaryota</taxon>
        <taxon>Metazoa</taxon>
        <taxon>Ecdysozoa</taxon>
        <taxon>Arthropoda</taxon>
        <taxon>Hexapoda</taxon>
        <taxon>Insecta</taxon>
        <taxon>Pterygota</taxon>
        <taxon>Neoptera</taxon>
        <taxon>Endopterygota</taxon>
        <taxon>Hymenoptera</taxon>
        <taxon>Apocrita</taxon>
        <taxon>Aculeata</taxon>
        <taxon>Formicoidea</taxon>
        <taxon>Formicidae</taxon>
        <taxon>Myrmicinae</taxon>
        <taxon>Atta</taxon>
    </lineage>
</organism>
<dbReference type="EMBL" id="KQ976618">
    <property type="protein sequence ID" value="KYM79230.1"/>
    <property type="molecule type" value="Genomic_DNA"/>
</dbReference>
<name>A0A195B4M8_9HYME</name>
<feature type="compositionally biased region" description="Basic and acidic residues" evidence="1">
    <location>
        <begin position="22"/>
        <end position="33"/>
    </location>
</feature>
<evidence type="ECO:0000313" key="3">
    <source>
        <dbReference type="Proteomes" id="UP000078540"/>
    </source>
</evidence>
<dbReference type="Proteomes" id="UP000078540">
    <property type="component" value="Unassembled WGS sequence"/>
</dbReference>
<dbReference type="AlphaFoldDB" id="A0A195B4M8"/>
<feature type="region of interest" description="Disordered" evidence="1">
    <location>
        <begin position="1"/>
        <end position="39"/>
    </location>
</feature>
<keyword evidence="3" id="KW-1185">Reference proteome</keyword>
<feature type="region of interest" description="Disordered" evidence="1">
    <location>
        <begin position="124"/>
        <end position="144"/>
    </location>
</feature>
<gene>
    <name evidence="2" type="ORF">ALC53_10396</name>
</gene>
<accession>A0A195B4M8</accession>
<evidence type="ECO:0000313" key="2">
    <source>
        <dbReference type="EMBL" id="KYM79230.1"/>
    </source>
</evidence>
<evidence type="ECO:0000256" key="1">
    <source>
        <dbReference type="SAM" id="MobiDB-lite"/>
    </source>
</evidence>
<sequence>MPVTDYAAPRDPQSGPKAAPWKKAERGFAEDRSPSSGCGLPTLHRTEIYGTTANSSMGCMSKVASIVDTMRAAVAYFRGDASVKYSRIKRRQRPGVNRDELDEWEPSPAPECIRERKISTGSRLQSECKGVSAAQGNPERANRSNLRLNLLPFRRFGESENEEKKD</sequence>
<proteinExistence type="predicted"/>
<protein>
    <submittedName>
        <fullName evidence="2">Uncharacterized protein</fullName>
    </submittedName>
</protein>